<dbReference type="Gene3D" id="3.90.79.10">
    <property type="entry name" value="Nucleoside Triphosphate Pyrophosphohydrolase"/>
    <property type="match status" value="1"/>
</dbReference>
<protein>
    <recommendedName>
        <fullName evidence="3">Nudix hydrolase domain-containing protein</fullName>
    </recommendedName>
</protein>
<dbReference type="AlphaFoldDB" id="A0A1G2K5A6"/>
<dbReference type="PANTHER" id="PTHR43046">
    <property type="entry name" value="GDP-MANNOSE MANNOSYL HYDROLASE"/>
    <property type="match status" value="1"/>
</dbReference>
<evidence type="ECO:0000256" key="1">
    <source>
        <dbReference type="ARBA" id="ARBA00001946"/>
    </source>
</evidence>
<comment type="cofactor">
    <cofactor evidence="1">
        <name>Mg(2+)</name>
        <dbReference type="ChEBI" id="CHEBI:18420"/>
    </cofactor>
</comment>
<dbReference type="GO" id="GO:0016787">
    <property type="term" value="F:hydrolase activity"/>
    <property type="evidence" value="ECO:0007669"/>
    <property type="project" value="UniProtKB-KW"/>
</dbReference>
<name>A0A1G2K5A6_9BACT</name>
<dbReference type="Pfam" id="PF00293">
    <property type="entry name" value="NUDIX"/>
    <property type="match status" value="1"/>
</dbReference>
<dbReference type="PANTHER" id="PTHR43046:SF14">
    <property type="entry name" value="MUTT_NUDIX FAMILY PROTEIN"/>
    <property type="match status" value="1"/>
</dbReference>
<sequence length="143" mass="16675">MKILQKQTICAAAIITDNKGRIFLQKRNDPRYKDAHDKWEFPGGAVEMGETPERAVVRECKEEMGCDVAVKRFLPRVKMNTWTHREGTIKYHRHVFVLVFECRIKKGKPKVNNKEVSDIGWFTKKETKKLKKLPGMDAFIELV</sequence>
<dbReference type="Proteomes" id="UP000177152">
    <property type="component" value="Unassembled WGS sequence"/>
</dbReference>
<dbReference type="InterPro" id="IPR015797">
    <property type="entry name" value="NUDIX_hydrolase-like_dom_sf"/>
</dbReference>
<proteinExistence type="predicted"/>
<organism evidence="4 5">
    <name type="scientific">Candidatus Sungbacteria bacterium RIFCSPHIGHO2_01_FULL_47_32</name>
    <dbReference type="NCBI Taxonomy" id="1802264"/>
    <lineage>
        <taxon>Bacteria</taxon>
        <taxon>Candidatus Sungiibacteriota</taxon>
    </lineage>
</organism>
<evidence type="ECO:0000313" key="4">
    <source>
        <dbReference type="EMBL" id="OGZ94612.1"/>
    </source>
</evidence>
<dbReference type="InterPro" id="IPR020476">
    <property type="entry name" value="Nudix_hydrolase"/>
</dbReference>
<comment type="caution">
    <text evidence="4">The sequence shown here is derived from an EMBL/GenBank/DDBJ whole genome shotgun (WGS) entry which is preliminary data.</text>
</comment>
<evidence type="ECO:0000259" key="3">
    <source>
        <dbReference type="PROSITE" id="PS51462"/>
    </source>
</evidence>
<evidence type="ECO:0000313" key="5">
    <source>
        <dbReference type="Proteomes" id="UP000177152"/>
    </source>
</evidence>
<dbReference type="InterPro" id="IPR000086">
    <property type="entry name" value="NUDIX_hydrolase_dom"/>
</dbReference>
<reference evidence="4 5" key="1">
    <citation type="journal article" date="2016" name="Nat. Commun.">
        <title>Thousands of microbial genomes shed light on interconnected biogeochemical processes in an aquifer system.</title>
        <authorList>
            <person name="Anantharaman K."/>
            <person name="Brown C.T."/>
            <person name="Hug L.A."/>
            <person name="Sharon I."/>
            <person name="Castelle C.J."/>
            <person name="Probst A.J."/>
            <person name="Thomas B.C."/>
            <person name="Singh A."/>
            <person name="Wilkins M.J."/>
            <person name="Karaoz U."/>
            <person name="Brodie E.L."/>
            <person name="Williams K.H."/>
            <person name="Hubbard S.S."/>
            <person name="Banfield J.F."/>
        </authorList>
    </citation>
    <scope>NUCLEOTIDE SEQUENCE [LARGE SCALE GENOMIC DNA]</scope>
</reference>
<dbReference type="EMBL" id="MHQC01000032">
    <property type="protein sequence ID" value="OGZ94612.1"/>
    <property type="molecule type" value="Genomic_DNA"/>
</dbReference>
<dbReference type="PRINTS" id="PR00502">
    <property type="entry name" value="NUDIXFAMILY"/>
</dbReference>
<accession>A0A1G2K5A6</accession>
<dbReference type="PROSITE" id="PS51462">
    <property type="entry name" value="NUDIX"/>
    <property type="match status" value="1"/>
</dbReference>
<feature type="domain" description="Nudix hydrolase" evidence="3">
    <location>
        <begin position="5"/>
        <end position="143"/>
    </location>
</feature>
<gene>
    <name evidence="4" type="ORF">A2633_01175</name>
</gene>
<dbReference type="SUPFAM" id="SSF55811">
    <property type="entry name" value="Nudix"/>
    <property type="match status" value="1"/>
</dbReference>
<evidence type="ECO:0000256" key="2">
    <source>
        <dbReference type="ARBA" id="ARBA00022801"/>
    </source>
</evidence>
<keyword evidence="2" id="KW-0378">Hydrolase</keyword>